<sequence length="323" mass="36503">MPKWDKTYYKLAESERDAKARSGNEGSISTEQSYLANSFRVCSGSKGEAEANSIVHDEILIEHMKKKTSCLILSGLKFFSFESKSKEKGCTLLPSWNCEARLSYVICSAVSGCSTGRGNQPILSFPSPPDFSQKDDDTSLVKFVDKDKTREVLNLDEEMKNLPKLLMVEQYFLFSEEGKAPTALEDILQRPTNNRQLCSEPDVFAYTAMIKVTLIMGLCKGGEVERGYELFREMKEKGILIDRAIYRVLVDGFVGKRVTVQDGLGLNFATVNPMLVCYAEMGRMDDFCKLLEQMKKLKFSVVDDLEKFFEFVVGKEERIMMAS</sequence>
<feature type="repeat" description="PPR" evidence="3">
    <location>
        <begin position="207"/>
        <end position="241"/>
    </location>
</feature>
<dbReference type="AlphaFoldDB" id="A0A5C7HHL5"/>
<organism evidence="4 5">
    <name type="scientific">Acer yangbiense</name>
    <dbReference type="NCBI Taxonomy" id="1000413"/>
    <lineage>
        <taxon>Eukaryota</taxon>
        <taxon>Viridiplantae</taxon>
        <taxon>Streptophyta</taxon>
        <taxon>Embryophyta</taxon>
        <taxon>Tracheophyta</taxon>
        <taxon>Spermatophyta</taxon>
        <taxon>Magnoliopsida</taxon>
        <taxon>eudicotyledons</taxon>
        <taxon>Gunneridae</taxon>
        <taxon>Pentapetalae</taxon>
        <taxon>rosids</taxon>
        <taxon>malvids</taxon>
        <taxon>Sapindales</taxon>
        <taxon>Sapindaceae</taxon>
        <taxon>Hippocastanoideae</taxon>
        <taxon>Acereae</taxon>
        <taxon>Acer</taxon>
    </lineage>
</organism>
<dbReference type="EMBL" id="VAHF01000008">
    <property type="protein sequence ID" value="TXG55862.1"/>
    <property type="molecule type" value="Genomic_DNA"/>
</dbReference>
<dbReference type="InterPro" id="IPR002885">
    <property type="entry name" value="PPR_rpt"/>
</dbReference>
<dbReference type="Proteomes" id="UP000323000">
    <property type="component" value="Chromosome 8"/>
</dbReference>
<evidence type="ECO:0000313" key="4">
    <source>
        <dbReference type="EMBL" id="TXG55862.1"/>
    </source>
</evidence>
<proteinExistence type="inferred from homology"/>
<gene>
    <name evidence="4" type="ORF">EZV62_017175</name>
</gene>
<dbReference type="PANTHER" id="PTHR47447">
    <property type="entry name" value="OS03G0856100 PROTEIN"/>
    <property type="match status" value="1"/>
</dbReference>
<keyword evidence="5" id="KW-1185">Reference proteome</keyword>
<evidence type="ECO:0000256" key="2">
    <source>
        <dbReference type="ARBA" id="ARBA00022737"/>
    </source>
</evidence>
<protein>
    <recommendedName>
        <fullName evidence="6">Pentacotripeptide-repeat region of PRORP domain-containing protein</fullName>
    </recommendedName>
</protein>
<dbReference type="NCBIfam" id="TIGR00756">
    <property type="entry name" value="PPR"/>
    <property type="match status" value="2"/>
</dbReference>
<name>A0A5C7HHL5_9ROSI</name>
<evidence type="ECO:0008006" key="6">
    <source>
        <dbReference type="Google" id="ProtNLM"/>
    </source>
</evidence>
<keyword evidence="2" id="KW-0677">Repeat</keyword>
<evidence type="ECO:0000256" key="1">
    <source>
        <dbReference type="ARBA" id="ARBA00007626"/>
    </source>
</evidence>
<reference evidence="5" key="1">
    <citation type="journal article" date="2019" name="Gigascience">
        <title>De novo genome assembly of the endangered Acer yangbiense, a plant species with extremely small populations endemic to Yunnan Province, China.</title>
        <authorList>
            <person name="Yang J."/>
            <person name="Wariss H.M."/>
            <person name="Tao L."/>
            <person name="Zhang R."/>
            <person name="Yun Q."/>
            <person name="Hollingsworth P."/>
            <person name="Dao Z."/>
            <person name="Luo G."/>
            <person name="Guo H."/>
            <person name="Ma Y."/>
            <person name="Sun W."/>
        </authorList>
    </citation>
    <scope>NUCLEOTIDE SEQUENCE [LARGE SCALE GENOMIC DNA]</scope>
    <source>
        <strain evidence="5">cv. Malutang</strain>
    </source>
</reference>
<accession>A0A5C7HHL5</accession>
<feature type="repeat" description="PPR" evidence="3">
    <location>
        <begin position="267"/>
        <end position="301"/>
    </location>
</feature>
<comment type="similarity">
    <text evidence="1">Belongs to the PPR family. P subfamily.</text>
</comment>
<dbReference type="Pfam" id="PF13041">
    <property type="entry name" value="PPR_2"/>
    <property type="match status" value="1"/>
</dbReference>
<evidence type="ECO:0000256" key="3">
    <source>
        <dbReference type="PROSITE-ProRule" id="PRU00708"/>
    </source>
</evidence>
<comment type="caution">
    <text evidence="4">The sequence shown here is derived from an EMBL/GenBank/DDBJ whole genome shotgun (WGS) entry which is preliminary data.</text>
</comment>
<dbReference type="Gene3D" id="1.25.40.10">
    <property type="entry name" value="Tetratricopeptide repeat domain"/>
    <property type="match status" value="1"/>
</dbReference>
<evidence type="ECO:0000313" key="5">
    <source>
        <dbReference type="Proteomes" id="UP000323000"/>
    </source>
</evidence>
<dbReference type="PROSITE" id="PS51375">
    <property type="entry name" value="PPR"/>
    <property type="match status" value="2"/>
</dbReference>
<dbReference type="InterPro" id="IPR011990">
    <property type="entry name" value="TPR-like_helical_dom_sf"/>
</dbReference>
<dbReference type="OrthoDB" id="185373at2759"/>
<dbReference type="Pfam" id="PF01535">
    <property type="entry name" value="PPR"/>
    <property type="match status" value="1"/>
</dbReference>
<dbReference type="PANTHER" id="PTHR47447:SF17">
    <property type="entry name" value="OS12G0638900 PROTEIN"/>
    <property type="match status" value="1"/>
</dbReference>